<sequence>MRPPKLISAEPIGERIRLLRQQRGWSIRYAASVAGISHTQWSRIENGLRSADNRFILAEIAAALRVPLSDLTTVAAPPDDRGQNREAVYGIIKAVIEADLDYPAATAGGSTAQVLAQLDTVCALRFNCDYLAAARLLPEVLAGLHAAASGPDRAQALRAMVIGADAASFIIRYLGEPASAVLVADRARQAAMALEDPIMIGLASWSQAHAASGIGLYTRAQTIADQGVQLLQGVHGSGVLELQGQLITVSGFARYAQGDHVGAAAALEEAALIADQTGQSDALGLNFGPTNISFWRISMEADGHDPGHAVELARTVNPQLVGAVSRQVAFYIDLARALSNIGKDTEAVRMLLVGERLAPQRVRTSPIVAETLRGALGRARRGAGWAELRGLCERVGIQW</sequence>
<dbReference type="Proteomes" id="UP000601223">
    <property type="component" value="Unassembled WGS sequence"/>
</dbReference>
<dbReference type="CDD" id="cd00093">
    <property type="entry name" value="HTH_XRE"/>
    <property type="match status" value="1"/>
</dbReference>
<reference evidence="2 3" key="1">
    <citation type="submission" date="2021-01" db="EMBL/GenBank/DDBJ databases">
        <title>Whole genome shotgun sequence of Catellatospora bangladeshensis NBRC 107357.</title>
        <authorList>
            <person name="Komaki H."/>
            <person name="Tamura T."/>
        </authorList>
    </citation>
    <scope>NUCLEOTIDE SEQUENCE [LARGE SCALE GENOMIC DNA]</scope>
    <source>
        <strain evidence="2 3">NBRC 107357</strain>
    </source>
</reference>
<protein>
    <submittedName>
        <fullName evidence="2">Transcriptional regulator</fullName>
    </submittedName>
</protein>
<dbReference type="Pfam" id="PF13560">
    <property type="entry name" value="HTH_31"/>
    <property type="match status" value="1"/>
</dbReference>
<dbReference type="SMART" id="SM00530">
    <property type="entry name" value="HTH_XRE"/>
    <property type="match status" value="1"/>
</dbReference>
<evidence type="ECO:0000313" key="3">
    <source>
        <dbReference type="Proteomes" id="UP000601223"/>
    </source>
</evidence>
<dbReference type="PROSITE" id="PS50943">
    <property type="entry name" value="HTH_CROC1"/>
    <property type="match status" value="1"/>
</dbReference>
<comment type="caution">
    <text evidence="2">The sequence shown here is derived from an EMBL/GenBank/DDBJ whole genome shotgun (WGS) entry which is preliminary data.</text>
</comment>
<feature type="domain" description="HTH cro/C1-type" evidence="1">
    <location>
        <begin position="16"/>
        <end position="71"/>
    </location>
</feature>
<dbReference type="EMBL" id="BONF01000036">
    <property type="protein sequence ID" value="GIF84297.1"/>
    <property type="molecule type" value="Genomic_DNA"/>
</dbReference>
<organism evidence="2 3">
    <name type="scientific">Catellatospora bangladeshensis</name>
    <dbReference type="NCBI Taxonomy" id="310355"/>
    <lineage>
        <taxon>Bacteria</taxon>
        <taxon>Bacillati</taxon>
        <taxon>Actinomycetota</taxon>
        <taxon>Actinomycetes</taxon>
        <taxon>Micromonosporales</taxon>
        <taxon>Micromonosporaceae</taxon>
        <taxon>Catellatospora</taxon>
    </lineage>
</organism>
<dbReference type="AlphaFoldDB" id="A0A8J3NKR6"/>
<name>A0A8J3NKR6_9ACTN</name>
<proteinExistence type="predicted"/>
<keyword evidence="3" id="KW-1185">Reference proteome</keyword>
<dbReference type="InterPro" id="IPR001387">
    <property type="entry name" value="Cro/C1-type_HTH"/>
</dbReference>
<dbReference type="InterPro" id="IPR010982">
    <property type="entry name" value="Lambda_DNA-bd_dom_sf"/>
</dbReference>
<evidence type="ECO:0000259" key="1">
    <source>
        <dbReference type="PROSITE" id="PS50943"/>
    </source>
</evidence>
<dbReference type="GO" id="GO:0003677">
    <property type="term" value="F:DNA binding"/>
    <property type="evidence" value="ECO:0007669"/>
    <property type="project" value="InterPro"/>
</dbReference>
<dbReference type="SUPFAM" id="SSF47413">
    <property type="entry name" value="lambda repressor-like DNA-binding domains"/>
    <property type="match status" value="1"/>
</dbReference>
<dbReference type="RefSeq" id="WP_203752374.1">
    <property type="nucleotide sequence ID" value="NZ_BONF01000036.1"/>
</dbReference>
<evidence type="ECO:0000313" key="2">
    <source>
        <dbReference type="EMBL" id="GIF84297.1"/>
    </source>
</evidence>
<dbReference type="Gene3D" id="1.10.260.40">
    <property type="entry name" value="lambda repressor-like DNA-binding domains"/>
    <property type="match status" value="1"/>
</dbReference>
<accession>A0A8J3NKR6</accession>
<gene>
    <name evidence="2" type="ORF">Cba03nite_56460</name>
</gene>